<name>A0ABU6IWF2_9ACTN</name>
<keyword evidence="3" id="KW-1185">Reference proteome</keyword>
<organism evidence="2 3">
    <name type="scientific">Adlercreutzia shanghongiae</name>
    <dbReference type="NCBI Taxonomy" id="3111773"/>
    <lineage>
        <taxon>Bacteria</taxon>
        <taxon>Bacillati</taxon>
        <taxon>Actinomycetota</taxon>
        <taxon>Coriobacteriia</taxon>
        <taxon>Eggerthellales</taxon>
        <taxon>Eggerthellaceae</taxon>
        <taxon>Adlercreutzia</taxon>
    </lineage>
</organism>
<comment type="caution">
    <text evidence="2">The sequence shown here is derived from an EMBL/GenBank/DDBJ whole genome shotgun (WGS) entry which is preliminary data.</text>
</comment>
<accession>A0ABU6IWF2</accession>
<evidence type="ECO:0008006" key="4">
    <source>
        <dbReference type="Google" id="ProtNLM"/>
    </source>
</evidence>
<feature type="chain" id="PRO_5045647923" description="DUF5067 domain-containing protein" evidence="1">
    <location>
        <begin position="24"/>
        <end position="210"/>
    </location>
</feature>
<protein>
    <recommendedName>
        <fullName evidence="4">DUF5067 domain-containing protein</fullName>
    </recommendedName>
</protein>
<gene>
    <name evidence="2" type="ORF">VJ920_02420</name>
</gene>
<evidence type="ECO:0000313" key="3">
    <source>
        <dbReference type="Proteomes" id="UP001343724"/>
    </source>
</evidence>
<dbReference type="EMBL" id="JAYMFH010000001">
    <property type="protein sequence ID" value="MEC4294161.1"/>
    <property type="molecule type" value="Genomic_DNA"/>
</dbReference>
<proteinExistence type="predicted"/>
<dbReference type="Proteomes" id="UP001343724">
    <property type="component" value="Unassembled WGS sequence"/>
</dbReference>
<evidence type="ECO:0000313" key="2">
    <source>
        <dbReference type="EMBL" id="MEC4294161.1"/>
    </source>
</evidence>
<reference evidence="2 3" key="1">
    <citation type="submission" date="2024-01" db="EMBL/GenBank/DDBJ databases">
        <title>novel species in genus Adlercreutzia.</title>
        <authorList>
            <person name="Liu X."/>
        </authorList>
    </citation>
    <scope>NUCLEOTIDE SEQUENCE [LARGE SCALE GENOMIC DNA]</scope>
    <source>
        <strain evidence="2 3">R22</strain>
    </source>
</reference>
<keyword evidence="1" id="KW-0732">Signal</keyword>
<feature type="signal peptide" evidence="1">
    <location>
        <begin position="1"/>
        <end position="23"/>
    </location>
</feature>
<evidence type="ECO:0000256" key="1">
    <source>
        <dbReference type="SAM" id="SignalP"/>
    </source>
</evidence>
<dbReference type="RefSeq" id="WP_326454319.1">
    <property type="nucleotide sequence ID" value="NZ_JAYMFH010000001.1"/>
</dbReference>
<sequence>MNRFLVITLVTACALIATTSRIASVSAQCEGIYAPSGVPFVWTLNETTLPSESWRVPSTLFPGQIADNLTVSFGDLAIKSYDQVASEVTYPEEYAEFDNQQNTRILFLPMTFQNHGDKTVGIELFEFEIYRDSIPQRFASYLTPLYNEHGEEDYYIEPGEAKTISVAFRALRSGYPKSSDWDAFSQGRFSLVVVDFPNLYTKPLNLIEGC</sequence>